<organism evidence="2 3">
    <name type="scientific">Petrachloros mirabilis ULC683</name>
    <dbReference type="NCBI Taxonomy" id="2781853"/>
    <lineage>
        <taxon>Bacteria</taxon>
        <taxon>Bacillati</taxon>
        <taxon>Cyanobacteriota</taxon>
        <taxon>Cyanophyceae</taxon>
        <taxon>Synechococcales</taxon>
        <taxon>Petrachlorosaceae</taxon>
        <taxon>Petrachloros</taxon>
        <taxon>Petrachloros mirabilis</taxon>
    </lineage>
</organism>
<dbReference type="InterPro" id="IPR012296">
    <property type="entry name" value="Nuclease_put_TT1808"/>
</dbReference>
<dbReference type="AlphaFoldDB" id="A0A8K1ZXP2"/>
<reference evidence="2" key="1">
    <citation type="submission" date="2019-12" db="EMBL/GenBank/DDBJ databases">
        <title>High-Quality draft genome sequences of three cyanobacteria isolated from the limestone walls of the Old Cathedral of Coimbra.</title>
        <authorList>
            <person name="Tiago I."/>
            <person name="Soares F."/>
            <person name="Portugal A."/>
        </authorList>
    </citation>
    <scope>NUCLEOTIDE SEQUENCE [LARGE SCALE GENOMIC DNA]</scope>
    <source>
        <strain evidence="2">C</strain>
    </source>
</reference>
<comment type="caution">
    <text evidence="2">The sequence shown here is derived from an EMBL/GenBank/DDBJ whole genome shotgun (WGS) entry which is preliminary data.</text>
</comment>
<dbReference type="Gene3D" id="3.90.1570.10">
    <property type="entry name" value="tt1808, chain A"/>
    <property type="match status" value="1"/>
</dbReference>
<dbReference type="EMBL" id="WVIC01000008">
    <property type="protein sequence ID" value="NCJ05997.1"/>
    <property type="molecule type" value="Genomic_DNA"/>
</dbReference>
<dbReference type="Pfam" id="PF05685">
    <property type="entry name" value="Uma2"/>
    <property type="match status" value="1"/>
</dbReference>
<dbReference type="GO" id="GO:0004519">
    <property type="term" value="F:endonuclease activity"/>
    <property type="evidence" value="ECO:0007669"/>
    <property type="project" value="UniProtKB-KW"/>
</dbReference>
<name>A0A8K1ZXP2_9CYAN</name>
<evidence type="ECO:0000259" key="1">
    <source>
        <dbReference type="Pfam" id="PF05685"/>
    </source>
</evidence>
<keyword evidence="3" id="KW-1185">Reference proteome</keyword>
<sequence length="190" mass="21402">MAMTQLLDKPIEQRFIQTGVSWESFKAIQSGFADSPGVRLFYYEGELEILSTSLEHEIVKGNIGYLLEDFMLRQGLEFVATGSFSQEKETVASAQADESYCFGTRKSISDLAIEVVITSGSPSKLKRYQALGVQEVWFWENGEISLYQLTSTDYQKIDESQFVKGINFNQLAQCAKIESKSQAVRAFRST</sequence>
<keyword evidence="2" id="KW-0378">Hydrolase</keyword>
<dbReference type="InterPro" id="IPR008538">
    <property type="entry name" value="Uma2"/>
</dbReference>
<dbReference type="CDD" id="cd06260">
    <property type="entry name" value="DUF820-like"/>
    <property type="match status" value="1"/>
</dbReference>
<keyword evidence="2" id="KW-0540">Nuclease</keyword>
<dbReference type="Proteomes" id="UP000607397">
    <property type="component" value="Unassembled WGS sequence"/>
</dbReference>
<dbReference type="PANTHER" id="PTHR47152:SF4">
    <property type="entry name" value="SLR0445 PROTEIN"/>
    <property type="match status" value="1"/>
</dbReference>
<evidence type="ECO:0000313" key="2">
    <source>
        <dbReference type="EMBL" id="NCJ05997.1"/>
    </source>
</evidence>
<evidence type="ECO:0000313" key="3">
    <source>
        <dbReference type="Proteomes" id="UP000607397"/>
    </source>
</evidence>
<proteinExistence type="predicted"/>
<protein>
    <submittedName>
        <fullName evidence="2">Uma2 family endonuclease</fullName>
    </submittedName>
</protein>
<accession>A0A8K1ZXP2</accession>
<feature type="domain" description="Putative restriction endonuclease" evidence="1">
    <location>
        <begin position="22"/>
        <end position="158"/>
    </location>
</feature>
<keyword evidence="2" id="KW-0255">Endonuclease</keyword>
<dbReference type="PANTHER" id="PTHR47152">
    <property type="entry name" value="SLR2084 PROTEIN-RELATED"/>
    <property type="match status" value="1"/>
</dbReference>
<gene>
    <name evidence="2" type="ORF">GS597_05615</name>
</gene>